<comment type="caution">
    <text evidence="1">The sequence shown here is derived from an EMBL/GenBank/DDBJ whole genome shotgun (WGS) entry which is preliminary data.</text>
</comment>
<dbReference type="EMBL" id="CAIX01000342">
    <property type="protein sequence ID" value="CCI10675.1"/>
    <property type="molecule type" value="Genomic_DNA"/>
</dbReference>
<organism evidence="1 2">
    <name type="scientific">Albugo candida</name>
    <dbReference type="NCBI Taxonomy" id="65357"/>
    <lineage>
        <taxon>Eukaryota</taxon>
        <taxon>Sar</taxon>
        <taxon>Stramenopiles</taxon>
        <taxon>Oomycota</taxon>
        <taxon>Peronosporomycetes</taxon>
        <taxon>Albuginales</taxon>
        <taxon>Albuginaceae</taxon>
        <taxon>Albugo</taxon>
    </lineage>
</organism>
<dbReference type="AlphaFoldDB" id="A0A024FU72"/>
<gene>
    <name evidence="1" type="ORF">BN9_112200</name>
</gene>
<dbReference type="PRINTS" id="PR00418">
    <property type="entry name" value="TPI2FAMILY"/>
</dbReference>
<dbReference type="OrthoDB" id="276498at2759"/>
<dbReference type="GO" id="GO:0003918">
    <property type="term" value="F:DNA topoisomerase type II (double strand cut, ATP-hydrolyzing) activity"/>
    <property type="evidence" value="ECO:0007669"/>
    <property type="project" value="InterPro"/>
</dbReference>
<dbReference type="GO" id="GO:0003677">
    <property type="term" value="F:DNA binding"/>
    <property type="evidence" value="ECO:0007669"/>
    <property type="project" value="InterPro"/>
</dbReference>
<dbReference type="InParanoid" id="A0A024FU72"/>
<dbReference type="Gene3D" id="3.40.50.670">
    <property type="match status" value="1"/>
</dbReference>
<dbReference type="GO" id="GO:0005524">
    <property type="term" value="F:ATP binding"/>
    <property type="evidence" value="ECO:0007669"/>
    <property type="project" value="InterPro"/>
</dbReference>
<dbReference type="InterPro" id="IPR013759">
    <property type="entry name" value="Topo_IIA_B_C"/>
</dbReference>
<dbReference type="SUPFAM" id="SSF56719">
    <property type="entry name" value="Type II DNA topoisomerase"/>
    <property type="match status" value="1"/>
</dbReference>
<dbReference type="InterPro" id="IPR013760">
    <property type="entry name" value="Topo_IIA-like_dom_sf"/>
</dbReference>
<accession>A0A024FU72</accession>
<dbReference type="Proteomes" id="UP000053237">
    <property type="component" value="Unassembled WGS sequence"/>
</dbReference>
<proteinExistence type="predicted"/>
<keyword evidence="2" id="KW-1185">Reference proteome</keyword>
<reference evidence="1 2" key="1">
    <citation type="submission" date="2012-05" db="EMBL/GenBank/DDBJ databases">
        <title>Recombination and specialization in a pathogen metapopulation.</title>
        <authorList>
            <person name="Gardiner A."/>
            <person name="Kemen E."/>
            <person name="Schultz-Larsen T."/>
            <person name="MacLean D."/>
            <person name="Van Oosterhout C."/>
            <person name="Jones J.D.G."/>
        </authorList>
    </citation>
    <scope>NUCLEOTIDE SEQUENCE [LARGE SCALE GENOMIC DNA]</scope>
    <source>
        <strain evidence="1 2">Ac Nc2</strain>
    </source>
</reference>
<name>A0A024FU72_9STRA</name>
<evidence type="ECO:0000313" key="2">
    <source>
        <dbReference type="Proteomes" id="UP000053237"/>
    </source>
</evidence>
<protein>
    <submittedName>
        <fullName evidence="1">Uncharacterized protein</fullName>
    </submittedName>
</protein>
<dbReference type="GO" id="GO:0006265">
    <property type="term" value="P:DNA topological change"/>
    <property type="evidence" value="ECO:0007669"/>
    <property type="project" value="InterPro"/>
</dbReference>
<sequence length="120" mass="14190">MSTKSTRYGNLMILVNQDHSKSHIEILEINFMYRFLPSLLRSRDVRTNSSLQLSSAQTDELTRCFLQYQSMKYKRNGNLPIYRRLRFLPVIKMKKLATRLTWLFSKTSRRAKGLVAMIRA</sequence>
<evidence type="ECO:0000313" key="1">
    <source>
        <dbReference type="EMBL" id="CCI10675.1"/>
    </source>
</evidence>